<sequence>MIKFFRKIRYNLMETGKTAKYFKYAIGEIALVMIGILLALQVNNWNENRKNNIEERDYYCKFLDDVRQDHEMLNKQKEIAKLRLHHSNKLLQNLQKDNVDLADLVNDMKLSVQSINAKLEPTKIAFEDLKSSGSLKIIKDNNIKIKLGNYYANAQGIMNVINDNYAAIGERFKSNNERLNTGWVYLIEDQKGFDTSLVDVSKLKALSKLDETIKISMVNDALAYLGTNSRNLYHYDTLETEINNLEAALILKCTTND</sequence>
<proteinExistence type="predicted"/>
<dbReference type="Proteomes" id="UP001595953">
    <property type="component" value="Unassembled WGS sequence"/>
</dbReference>
<organism evidence="2 3">
    <name type="scientific">Geojedonia litorea</name>
    <dbReference type="NCBI Taxonomy" id="1268269"/>
    <lineage>
        <taxon>Bacteria</taxon>
        <taxon>Pseudomonadati</taxon>
        <taxon>Bacteroidota</taxon>
        <taxon>Flavobacteriia</taxon>
        <taxon>Flavobacteriales</taxon>
        <taxon>Flavobacteriaceae</taxon>
        <taxon>Geojedonia</taxon>
    </lineage>
</organism>
<dbReference type="RefSeq" id="WP_387964796.1">
    <property type="nucleotide sequence ID" value="NZ_JBHSGP010000014.1"/>
</dbReference>
<keyword evidence="1" id="KW-0812">Transmembrane</keyword>
<keyword evidence="1" id="KW-1133">Transmembrane helix</keyword>
<gene>
    <name evidence="2" type="ORF">ACFO5O_13920</name>
</gene>
<keyword evidence="3" id="KW-1185">Reference proteome</keyword>
<evidence type="ECO:0000313" key="2">
    <source>
        <dbReference type="EMBL" id="MFC4723428.1"/>
    </source>
</evidence>
<dbReference type="EMBL" id="JBHSGP010000014">
    <property type="protein sequence ID" value="MFC4723428.1"/>
    <property type="molecule type" value="Genomic_DNA"/>
</dbReference>
<dbReference type="Pfam" id="PF19578">
    <property type="entry name" value="DUF6090"/>
    <property type="match status" value="1"/>
</dbReference>
<evidence type="ECO:0000313" key="3">
    <source>
        <dbReference type="Proteomes" id="UP001595953"/>
    </source>
</evidence>
<protein>
    <submittedName>
        <fullName evidence="2">DUF6090 family protein</fullName>
    </submittedName>
</protein>
<evidence type="ECO:0000256" key="1">
    <source>
        <dbReference type="SAM" id="Phobius"/>
    </source>
</evidence>
<dbReference type="InterPro" id="IPR045749">
    <property type="entry name" value="DUF6090"/>
</dbReference>
<feature type="transmembrane region" description="Helical" evidence="1">
    <location>
        <begin position="21"/>
        <end position="40"/>
    </location>
</feature>
<keyword evidence="1" id="KW-0472">Membrane</keyword>
<accession>A0ABV9N8V0</accession>
<name>A0ABV9N8V0_9FLAO</name>
<reference evidence="3" key="1">
    <citation type="journal article" date="2019" name="Int. J. Syst. Evol. Microbiol.">
        <title>The Global Catalogue of Microorganisms (GCM) 10K type strain sequencing project: providing services to taxonomists for standard genome sequencing and annotation.</title>
        <authorList>
            <consortium name="The Broad Institute Genomics Platform"/>
            <consortium name="The Broad Institute Genome Sequencing Center for Infectious Disease"/>
            <person name="Wu L."/>
            <person name="Ma J."/>
        </authorList>
    </citation>
    <scope>NUCLEOTIDE SEQUENCE [LARGE SCALE GENOMIC DNA]</scope>
    <source>
        <strain evidence="3">CCUG 63682</strain>
    </source>
</reference>
<comment type="caution">
    <text evidence="2">The sequence shown here is derived from an EMBL/GenBank/DDBJ whole genome shotgun (WGS) entry which is preliminary data.</text>
</comment>